<name>G5IIK6_9FIRM</name>
<dbReference type="InterPro" id="IPR000847">
    <property type="entry name" value="LysR_HTH_N"/>
</dbReference>
<dbReference type="InterPro" id="IPR036390">
    <property type="entry name" value="WH_DNA-bd_sf"/>
</dbReference>
<comment type="caution">
    <text evidence="2">The sequence shown here is derived from an EMBL/GenBank/DDBJ whole genome shotgun (WGS) entry which is preliminary data.</text>
</comment>
<dbReference type="Proteomes" id="UP000005384">
    <property type="component" value="Unassembled WGS sequence"/>
</dbReference>
<feature type="domain" description="HTH lysR-type" evidence="1">
    <location>
        <begin position="33"/>
        <end position="87"/>
    </location>
</feature>
<dbReference type="PANTHER" id="PTHR30432:SF1">
    <property type="entry name" value="DNA-BINDING TRANSCRIPTIONAL DUAL REGULATOR MODE"/>
    <property type="match status" value="1"/>
</dbReference>
<organism evidence="2 3">
    <name type="scientific">Hungatella hathewayi WAL-18680</name>
    <dbReference type="NCBI Taxonomy" id="742737"/>
    <lineage>
        <taxon>Bacteria</taxon>
        <taxon>Bacillati</taxon>
        <taxon>Bacillota</taxon>
        <taxon>Clostridia</taxon>
        <taxon>Lachnospirales</taxon>
        <taxon>Lachnospiraceae</taxon>
        <taxon>Hungatella</taxon>
    </lineage>
</organism>
<dbReference type="GO" id="GO:0003700">
    <property type="term" value="F:DNA-binding transcription factor activity"/>
    <property type="evidence" value="ECO:0007669"/>
    <property type="project" value="InterPro"/>
</dbReference>
<dbReference type="PANTHER" id="PTHR30432">
    <property type="entry name" value="TRANSCRIPTIONAL REGULATOR MODE"/>
    <property type="match status" value="1"/>
</dbReference>
<dbReference type="HOGENOM" id="CLU_125440_3_0_9"/>
<dbReference type="Gene3D" id="1.10.10.10">
    <property type="entry name" value="Winged helix-like DNA-binding domain superfamily/Winged helix DNA-binding domain"/>
    <property type="match status" value="1"/>
</dbReference>
<evidence type="ECO:0000313" key="3">
    <source>
        <dbReference type="Proteomes" id="UP000005384"/>
    </source>
</evidence>
<dbReference type="EMBL" id="ADLN01000092">
    <property type="protein sequence ID" value="EHI58641.1"/>
    <property type="molecule type" value="Genomic_DNA"/>
</dbReference>
<reference evidence="2 3" key="1">
    <citation type="submission" date="2011-08" db="EMBL/GenBank/DDBJ databases">
        <title>The Genome Sequence of Clostridium hathewayi WAL-18680.</title>
        <authorList>
            <consortium name="The Broad Institute Genome Sequencing Platform"/>
            <person name="Earl A."/>
            <person name="Ward D."/>
            <person name="Feldgarden M."/>
            <person name="Gevers D."/>
            <person name="Finegold S.M."/>
            <person name="Summanen P.H."/>
            <person name="Molitoris D.R."/>
            <person name="Song M."/>
            <person name="Daigneault M."/>
            <person name="Allen-Vercoe E."/>
            <person name="Young S.K."/>
            <person name="Zeng Q."/>
            <person name="Gargeya S."/>
            <person name="Fitzgerald M."/>
            <person name="Haas B."/>
            <person name="Abouelleil A."/>
            <person name="Alvarado L."/>
            <person name="Arachchi H.M."/>
            <person name="Berlin A."/>
            <person name="Brown A."/>
            <person name="Chapman S.B."/>
            <person name="Chen Z."/>
            <person name="Dunbar C."/>
            <person name="Freedman E."/>
            <person name="Gearin G."/>
            <person name="Gellesch M."/>
            <person name="Goldberg J."/>
            <person name="Griggs A."/>
            <person name="Gujja S."/>
            <person name="Heiman D."/>
            <person name="Howarth C."/>
            <person name="Larson L."/>
            <person name="Lui A."/>
            <person name="MacDonald P.J.P."/>
            <person name="Montmayeur A."/>
            <person name="Murphy C."/>
            <person name="Neiman D."/>
            <person name="Pearson M."/>
            <person name="Priest M."/>
            <person name="Roberts A."/>
            <person name="Saif S."/>
            <person name="Shea T."/>
            <person name="Shenoy N."/>
            <person name="Sisk P."/>
            <person name="Stolte C."/>
            <person name="Sykes S."/>
            <person name="Wortman J."/>
            <person name="Nusbaum C."/>
            <person name="Birren B."/>
        </authorList>
    </citation>
    <scope>NUCLEOTIDE SEQUENCE [LARGE SCALE GENOMIC DNA]</scope>
    <source>
        <strain evidence="2 3">WAL-18680</strain>
    </source>
</reference>
<dbReference type="AlphaFoldDB" id="G5IIK6"/>
<accession>G5IIK6</accession>
<dbReference type="InterPro" id="IPR051815">
    <property type="entry name" value="Molybdate_resp_trans_reg"/>
</dbReference>
<keyword evidence="3" id="KW-1185">Reference proteome</keyword>
<dbReference type="OrthoDB" id="285216at2"/>
<evidence type="ECO:0000259" key="1">
    <source>
        <dbReference type="Pfam" id="PF00126"/>
    </source>
</evidence>
<dbReference type="RefSeq" id="WP_006781314.1">
    <property type="nucleotide sequence ID" value="NZ_CP040506.1"/>
</dbReference>
<dbReference type="PATRIC" id="fig|742737.3.peg.3313"/>
<dbReference type="SUPFAM" id="SSF46785">
    <property type="entry name" value="Winged helix' DNA-binding domain"/>
    <property type="match status" value="1"/>
</dbReference>
<protein>
    <recommendedName>
        <fullName evidence="1">HTH lysR-type domain-containing protein</fullName>
    </recommendedName>
</protein>
<sequence>METGEVWKYHMRLRVYRTERSFGPGVSTLMRLVEEKGSLSAACKEMGMAYSKAWKIVKAAEADLGFALMEGSSGGESGGKTVLTEKGKDFLERYLRFEAEVQQKADEVFERYFGAGEDRK</sequence>
<dbReference type="InterPro" id="IPR036388">
    <property type="entry name" value="WH-like_DNA-bd_sf"/>
</dbReference>
<gene>
    <name evidence="2" type="ORF">HMPREF9473_03334</name>
</gene>
<proteinExistence type="predicted"/>
<evidence type="ECO:0000313" key="2">
    <source>
        <dbReference type="EMBL" id="EHI58641.1"/>
    </source>
</evidence>
<dbReference type="Pfam" id="PF00126">
    <property type="entry name" value="HTH_1"/>
    <property type="match status" value="1"/>
</dbReference>